<reference evidence="3" key="1">
    <citation type="submission" date="2023-06" db="EMBL/GenBank/DDBJ databases">
        <title>Conoideocrella luteorostrata (Hypocreales: Clavicipitaceae), a potential biocontrol fungus for elongate hemlock scale in United States Christmas tree production areas.</title>
        <authorList>
            <person name="Barrett H."/>
            <person name="Lovett B."/>
            <person name="Macias A.M."/>
            <person name="Stajich J.E."/>
            <person name="Kasson M.T."/>
        </authorList>
    </citation>
    <scope>NUCLEOTIDE SEQUENCE</scope>
    <source>
        <strain evidence="3">ARSEF 14590</strain>
    </source>
</reference>
<dbReference type="AlphaFoldDB" id="A0AAJ0CQ00"/>
<feature type="region of interest" description="Disordered" evidence="1">
    <location>
        <begin position="81"/>
        <end position="190"/>
    </location>
</feature>
<evidence type="ECO:0000313" key="3">
    <source>
        <dbReference type="EMBL" id="KAK2599967.1"/>
    </source>
</evidence>
<sequence>MPKEKNYNPVQAQRKADKAKAIKKGKAEVQDRRNERLARKNPDRVQKQIDDLKAIAAGGGKLSRHEEQLLEGLEKEIKGINKARQSLGDRAPSFGRGPRRDGDSGVLGKRRRGSNSSSTDDDVPDEVRKIPMPRDTPPPVPKDVLDQWFARRRARRNQENEQKQGDEARKDDTVKKEAPPVEPKTTYEAKPVLRDLRQEAVSAFVPVAVQKKLNKGRGQGALLEPDEADRLEREGYLKSTNAAADSADGAFEKPLTVTVEDAEDDDE</sequence>
<proteinExistence type="predicted"/>
<comment type="caution">
    <text evidence="3">The sequence shown here is derived from an EMBL/GenBank/DDBJ whole genome shotgun (WGS) entry which is preliminary data.</text>
</comment>
<evidence type="ECO:0000313" key="4">
    <source>
        <dbReference type="Proteomes" id="UP001251528"/>
    </source>
</evidence>
<feature type="compositionally biased region" description="Basic and acidic residues" evidence="1">
    <location>
        <begin position="156"/>
        <end position="190"/>
    </location>
</feature>
<gene>
    <name evidence="3" type="ORF">QQS21_005269</name>
</gene>
<dbReference type="EMBL" id="JASWJB010000086">
    <property type="protein sequence ID" value="KAK2599967.1"/>
    <property type="molecule type" value="Genomic_DNA"/>
</dbReference>
<evidence type="ECO:0000256" key="1">
    <source>
        <dbReference type="SAM" id="MobiDB-lite"/>
    </source>
</evidence>
<feature type="region of interest" description="Disordered" evidence="1">
    <location>
        <begin position="240"/>
        <end position="267"/>
    </location>
</feature>
<dbReference type="GO" id="GO:0006396">
    <property type="term" value="P:RNA processing"/>
    <property type="evidence" value="ECO:0007669"/>
    <property type="project" value="InterPro"/>
</dbReference>
<keyword evidence="4" id="KW-1185">Reference proteome</keyword>
<name>A0AAJ0CQ00_9HYPO</name>
<dbReference type="InterPro" id="IPR019007">
    <property type="entry name" value="Wbp11/ELF5/Saf1_N"/>
</dbReference>
<dbReference type="Proteomes" id="UP001251528">
    <property type="component" value="Unassembled WGS sequence"/>
</dbReference>
<accession>A0AAJ0CQ00</accession>
<evidence type="ECO:0000259" key="2">
    <source>
        <dbReference type="Pfam" id="PF09429"/>
    </source>
</evidence>
<organism evidence="3 4">
    <name type="scientific">Conoideocrella luteorostrata</name>
    <dbReference type="NCBI Taxonomy" id="1105319"/>
    <lineage>
        <taxon>Eukaryota</taxon>
        <taxon>Fungi</taxon>
        <taxon>Dikarya</taxon>
        <taxon>Ascomycota</taxon>
        <taxon>Pezizomycotina</taxon>
        <taxon>Sordariomycetes</taxon>
        <taxon>Hypocreomycetidae</taxon>
        <taxon>Hypocreales</taxon>
        <taxon>Clavicipitaceae</taxon>
        <taxon>Conoideocrella</taxon>
    </lineage>
</organism>
<feature type="domain" description="Wbp11/ELF5/Saf1 N-terminal" evidence="2">
    <location>
        <begin position="4"/>
        <end position="82"/>
    </location>
</feature>
<feature type="region of interest" description="Disordered" evidence="1">
    <location>
        <begin position="1"/>
        <end position="48"/>
    </location>
</feature>
<protein>
    <recommendedName>
        <fullName evidence="2">Wbp11/ELF5/Saf1 N-terminal domain-containing protein</fullName>
    </recommendedName>
</protein>
<feature type="compositionally biased region" description="Basic and acidic residues" evidence="1">
    <location>
        <begin position="14"/>
        <end position="48"/>
    </location>
</feature>
<dbReference type="Pfam" id="PF09429">
    <property type="entry name" value="Wbp11"/>
    <property type="match status" value="1"/>
</dbReference>